<proteinExistence type="predicted"/>
<dbReference type="Proteomes" id="UP001345963">
    <property type="component" value="Unassembled WGS sequence"/>
</dbReference>
<comment type="caution">
    <text evidence="1">The sequence shown here is derived from an EMBL/GenBank/DDBJ whole genome shotgun (WGS) entry which is preliminary data.</text>
</comment>
<reference evidence="1 2" key="1">
    <citation type="submission" date="2021-07" db="EMBL/GenBank/DDBJ databases">
        <authorList>
            <person name="Palmer J.M."/>
        </authorList>
    </citation>
    <scope>NUCLEOTIDE SEQUENCE [LARGE SCALE GENOMIC DNA]</scope>
    <source>
        <strain evidence="1 2">AT_MEX2019</strain>
        <tissue evidence="1">Muscle</tissue>
    </source>
</reference>
<protein>
    <recommendedName>
        <fullName evidence="3">PiggyBac transposable element-derived protein domain-containing protein</fullName>
    </recommendedName>
</protein>
<dbReference type="EMBL" id="JAHUTI010001314">
    <property type="protein sequence ID" value="MED6232832.1"/>
    <property type="molecule type" value="Genomic_DNA"/>
</dbReference>
<organism evidence="1 2">
    <name type="scientific">Ataeniobius toweri</name>
    <dbReference type="NCBI Taxonomy" id="208326"/>
    <lineage>
        <taxon>Eukaryota</taxon>
        <taxon>Metazoa</taxon>
        <taxon>Chordata</taxon>
        <taxon>Craniata</taxon>
        <taxon>Vertebrata</taxon>
        <taxon>Euteleostomi</taxon>
        <taxon>Actinopterygii</taxon>
        <taxon>Neopterygii</taxon>
        <taxon>Teleostei</taxon>
        <taxon>Neoteleostei</taxon>
        <taxon>Acanthomorphata</taxon>
        <taxon>Ovalentaria</taxon>
        <taxon>Atherinomorphae</taxon>
        <taxon>Cyprinodontiformes</taxon>
        <taxon>Goodeidae</taxon>
        <taxon>Ataeniobius</taxon>
    </lineage>
</organism>
<name>A0ABU7A417_9TELE</name>
<evidence type="ECO:0008006" key="3">
    <source>
        <dbReference type="Google" id="ProtNLM"/>
    </source>
</evidence>
<gene>
    <name evidence="1" type="ORF">ATANTOWER_003004</name>
</gene>
<keyword evidence="2" id="KW-1185">Reference proteome</keyword>
<evidence type="ECO:0000313" key="1">
    <source>
        <dbReference type="EMBL" id="MED6232832.1"/>
    </source>
</evidence>
<accession>A0ABU7A417</accession>
<sequence length="109" mass="12805">MPSILFLSFENGCNLDEHTLWNKERFLPLLEECRIADDGTQPYFQQYIDQKLIEDLSFFTNQCMVLDSGISMNTTPEGIRTFKGILVYMAYLGYPRIKMYWVLKQDSQS</sequence>
<evidence type="ECO:0000313" key="2">
    <source>
        <dbReference type="Proteomes" id="UP001345963"/>
    </source>
</evidence>